<keyword evidence="6 8" id="KW-0067">ATP-binding</keyword>
<dbReference type="CDD" id="cd03255">
    <property type="entry name" value="ABC_MJ0796_LolCDE_FtsE"/>
    <property type="match status" value="1"/>
</dbReference>
<dbReference type="GO" id="GO:0022857">
    <property type="term" value="F:transmembrane transporter activity"/>
    <property type="evidence" value="ECO:0007669"/>
    <property type="project" value="TreeGrafter"/>
</dbReference>
<dbReference type="RefSeq" id="WP_116391670.1">
    <property type="nucleotide sequence ID" value="NZ_CAXQPM010000016.1"/>
</dbReference>
<dbReference type="InterPro" id="IPR015854">
    <property type="entry name" value="ABC_transpr_LolD-like"/>
</dbReference>
<comment type="similarity">
    <text evidence="2">Belongs to the ABC transporter superfamily.</text>
</comment>
<dbReference type="Gene3D" id="3.40.50.300">
    <property type="entry name" value="P-loop containing nucleotide triphosphate hydrolases"/>
    <property type="match status" value="1"/>
</dbReference>
<dbReference type="InterPro" id="IPR017871">
    <property type="entry name" value="ABC_transporter-like_CS"/>
</dbReference>
<dbReference type="PANTHER" id="PTHR24220">
    <property type="entry name" value="IMPORT ATP-BINDING PROTEIN"/>
    <property type="match status" value="1"/>
</dbReference>
<dbReference type="GO" id="GO:0016887">
    <property type="term" value="F:ATP hydrolysis activity"/>
    <property type="evidence" value="ECO:0007669"/>
    <property type="project" value="InterPro"/>
</dbReference>
<keyword evidence="9" id="KW-1185">Reference proteome</keyword>
<name>A0A371RHW2_9PROT</name>
<dbReference type="InterPro" id="IPR003593">
    <property type="entry name" value="AAA+_ATPase"/>
</dbReference>
<keyword evidence="4" id="KW-0813">Transport</keyword>
<dbReference type="SMART" id="SM00382">
    <property type="entry name" value="AAA"/>
    <property type="match status" value="1"/>
</dbReference>
<dbReference type="GO" id="GO:0005524">
    <property type="term" value="F:ATP binding"/>
    <property type="evidence" value="ECO:0007669"/>
    <property type="project" value="UniProtKB-KW"/>
</dbReference>
<gene>
    <name evidence="8" type="ORF">DX908_06885</name>
</gene>
<comment type="function">
    <text evidence="1">Part of the ABC transporter FtsEX involved in cellular division. Important for assembly or stability of the septal ring.</text>
</comment>
<dbReference type="Pfam" id="PF00005">
    <property type="entry name" value="ABC_tran"/>
    <property type="match status" value="1"/>
</dbReference>
<dbReference type="PROSITE" id="PS00211">
    <property type="entry name" value="ABC_TRANSPORTER_1"/>
    <property type="match status" value="1"/>
</dbReference>
<dbReference type="InterPro" id="IPR003439">
    <property type="entry name" value="ABC_transporter-like_ATP-bd"/>
</dbReference>
<organism evidence="8 9">
    <name type="scientific">Parvularcula marina</name>
    <dbReference type="NCBI Taxonomy" id="2292771"/>
    <lineage>
        <taxon>Bacteria</taxon>
        <taxon>Pseudomonadati</taxon>
        <taxon>Pseudomonadota</taxon>
        <taxon>Alphaproteobacteria</taxon>
        <taxon>Parvularculales</taxon>
        <taxon>Parvularculaceae</taxon>
        <taxon>Parvularcula</taxon>
    </lineage>
</organism>
<evidence type="ECO:0000256" key="4">
    <source>
        <dbReference type="ARBA" id="ARBA00022448"/>
    </source>
</evidence>
<dbReference type="OrthoDB" id="9802264at2"/>
<evidence type="ECO:0000256" key="2">
    <source>
        <dbReference type="ARBA" id="ARBA00005417"/>
    </source>
</evidence>
<keyword evidence="5" id="KW-0547">Nucleotide-binding</keyword>
<feature type="domain" description="ABC transporter" evidence="7">
    <location>
        <begin position="15"/>
        <end position="242"/>
    </location>
</feature>
<proteinExistence type="inferred from homology"/>
<evidence type="ECO:0000313" key="8">
    <source>
        <dbReference type="EMBL" id="RFB05039.1"/>
    </source>
</evidence>
<evidence type="ECO:0000259" key="7">
    <source>
        <dbReference type="PROSITE" id="PS50893"/>
    </source>
</evidence>
<evidence type="ECO:0000256" key="1">
    <source>
        <dbReference type="ARBA" id="ARBA00002579"/>
    </source>
</evidence>
<dbReference type="AlphaFoldDB" id="A0A371RHW2"/>
<dbReference type="FunFam" id="3.40.50.300:FF:000056">
    <property type="entry name" value="Cell division ATP-binding protein FtsE"/>
    <property type="match status" value="1"/>
</dbReference>
<dbReference type="PROSITE" id="PS50893">
    <property type="entry name" value="ABC_TRANSPORTER_2"/>
    <property type="match status" value="1"/>
</dbReference>
<dbReference type="InterPro" id="IPR027417">
    <property type="entry name" value="P-loop_NTPase"/>
</dbReference>
<protein>
    <recommendedName>
        <fullName evidence="3">Cell division ATP-binding protein FtsE</fullName>
    </recommendedName>
</protein>
<dbReference type="GO" id="GO:0005886">
    <property type="term" value="C:plasma membrane"/>
    <property type="evidence" value="ECO:0007669"/>
    <property type="project" value="TreeGrafter"/>
</dbReference>
<dbReference type="EMBL" id="QUQO01000001">
    <property type="protein sequence ID" value="RFB05039.1"/>
    <property type="molecule type" value="Genomic_DNA"/>
</dbReference>
<evidence type="ECO:0000256" key="3">
    <source>
        <dbReference type="ARBA" id="ARBA00020019"/>
    </source>
</evidence>
<comment type="caution">
    <text evidence="8">The sequence shown here is derived from an EMBL/GenBank/DDBJ whole genome shotgun (WGS) entry which is preliminary data.</text>
</comment>
<dbReference type="InterPro" id="IPR017911">
    <property type="entry name" value="MacB-like_ATP-bd"/>
</dbReference>
<sequence>MSATTNTSELPQKIVELRDVALTYDGTHEVLKHADMVLREGDFRFLTGPSGAGKTTLLKLIYMALKPTSGSVRIFGEEVRDLATDDRPALRRRLGVVFQENRLLDHLTAYENVALPMRVMGFKDQDYRGDVMELLSWVGLGDHILAKPPVLSGGQKQRVALARALVSKPDLILADEPTGNVDPEMGGKIMQLLLELNRLGTAVIVATHDFHIVRRIPMKILRLKEGHLTLHQPLAELTEQAP</sequence>
<reference evidence="8 9" key="1">
    <citation type="submission" date="2018-08" db="EMBL/GenBank/DDBJ databases">
        <title>Parvularcula sp. SM1705, isolated from surface water of the South Sea China.</title>
        <authorList>
            <person name="Sun L."/>
        </authorList>
    </citation>
    <scope>NUCLEOTIDE SEQUENCE [LARGE SCALE GENOMIC DNA]</scope>
    <source>
        <strain evidence="8 9">SM1705</strain>
    </source>
</reference>
<evidence type="ECO:0000256" key="5">
    <source>
        <dbReference type="ARBA" id="ARBA00022741"/>
    </source>
</evidence>
<accession>A0A371RHW2</accession>
<dbReference type="Proteomes" id="UP000264589">
    <property type="component" value="Unassembled WGS sequence"/>
</dbReference>
<evidence type="ECO:0000313" key="9">
    <source>
        <dbReference type="Proteomes" id="UP000264589"/>
    </source>
</evidence>
<dbReference type="FunCoup" id="A0A371RHW2">
    <property type="interactions" value="116"/>
</dbReference>
<evidence type="ECO:0000256" key="6">
    <source>
        <dbReference type="ARBA" id="ARBA00022840"/>
    </source>
</evidence>
<dbReference type="PANTHER" id="PTHR24220:SF470">
    <property type="entry name" value="CELL DIVISION ATP-BINDING PROTEIN FTSE"/>
    <property type="match status" value="1"/>
</dbReference>
<dbReference type="InParanoid" id="A0A371RHW2"/>
<dbReference type="SUPFAM" id="SSF52540">
    <property type="entry name" value="P-loop containing nucleoside triphosphate hydrolases"/>
    <property type="match status" value="1"/>
</dbReference>